<dbReference type="Gene3D" id="1.10.10.10">
    <property type="entry name" value="Winged helix-like DNA-binding domain superfamily/Winged helix DNA-binding domain"/>
    <property type="match status" value="1"/>
</dbReference>
<proteinExistence type="predicted"/>
<evidence type="ECO:0000256" key="1">
    <source>
        <dbReference type="ARBA" id="ARBA00023015"/>
    </source>
</evidence>
<dbReference type="SUPFAM" id="SSF53697">
    <property type="entry name" value="SIS domain"/>
    <property type="match status" value="1"/>
</dbReference>
<dbReference type="InterPro" id="IPR047640">
    <property type="entry name" value="RpiR-like"/>
</dbReference>
<dbReference type="InterPro" id="IPR046348">
    <property type="entry name" value="SIS_dom_sf"/>
</dbReference>
<keyword evidence="1" id="KW-0805">Transcription regulation</keyword>
<dbReference type="InterPro" id="IPR009057">
    <property type="entry name" value="Homeodomain-like_sf"/>
</dbReference>
<dbReference type="AlphaFoldDB" id="A0A378MCI3"/>
<dbReference type="Pfam" id="PF01380">
    <property type="entry name" value="SIS"/>
    <property type="match status" value="1"/>
</dbReference>
<evidence type="ECO:0000313" key="7">
    <source>
        <dbReference type="Proteomes" id="UP000254879"/>
    </source>
</evidence>
<dbReference type="GO" id="GO:1901135">
    <property type="term" value="P:carbohydrate derivative metabolic process"/>
    <property type="evidence" value="ECO:0007669"/>
    <property type="project" value="InterPro"/>
</dbReference>
<protein>
    <submittedName>
        <fullName evidence="6">Uncharacterized HTH-type transcriptional regulator ybbH</fullName>
    </submittedName>
</protein>
<dbReference type="RefSeq" id="WP_115345551.1">
    <property type="nucleotide sequence ID" value="NZ_UGPG01000001.1"/>
</dbReference>
<gene>
    <name evidence="6" type="primary">ybbH_1</name>
    <name evidence="6" type="ORF">NCTC10815_00355</name>
</gene>
<dbReference type="CDD" id="cd05013">
    <property type="entry name" value="SIS_RpiR"/>
    <property type="match status" value="1"/>
</dbReference>
<dbReference type="PROSITE" id="PS51464">
    <property type="entry name" value="SIS"/>
    <property type="match status" value="1"/>
</dbReference>
<dbReference type="InterPro" id="IPR001347">
    <property type="entry name" value="SIS_dom"/>
</dbReference>
<keyword evidence="2" id="KW-0238">DNA-binding</keyword>
<accession>A0A378MCI3</accession>
<dbReference type="EMBL" id="UGPG01000001">
    <property type="protein sequence ID" value="STY43072.1"/>
    <property type="molecule type" value="Genomic_DNA"/>
</dbReference>
<dbReference type="PANTHER" id="PTHR30514:SF10">
    <property type="entry name" value="MURR_RPIR FAMILY TRANSCRIPTIONAL REGULATOR"/>
    <property type="match status" value="1"/>
</dbReference>
<evidence type="ECO:0000259" key="4">
    <source>
        <dbReference type="PROSITE" id="PS51071"/>
    </source>
</evidence>
<evidence type="ECO:0000259" key="5">
    <source>
        <dbReference type="PROSITE" id="PS51464"/>
    </source>
</evidence>
<dbReference type="GO" id="GO:0097367">
    <property type="term" value="F:carbohydrate derivative binding"/>
    <property type="evidence" value="ECO:0007669"/>
    <property type="project" value="InterPro"/>
</dbReference>
<feature type="domain" description="SIS" evidence="5">
    <location>
        <begin position="124"/>
        <end position="264"/>
    </location>
</feature>
<evidence type="ECO:0000256" key="2">
    <source>
        <dbReference type="ARBA" id="ARBA00023125"/>
    </source>
</evidence>
<dbReference type="Gene3D" id="3.40.50.10490">
    <property type="entry name" value="Glucose-6-phosphate isomerase like protein, domain 1"/>
    <property type="match status" value="1"/>
</dbReference>
<sequence length="282" mass="31548">MSQASILNRIETLFKDLPKSEKKVAEMVLQDPAFASASSIHSLAKRADTSAAAIVRFCKSLGLKSFPDFKRQLYSELSSPVASGYYDFEEDESFDGISQKLLANYFQTLNDTAGQISEAKIRTVSEQLEKADTIYTYGVGASWLVAQDIAQKWLRAGKQVVISQDEHVIAMAFAARKSGVFFAVSNSGETTSVIELAEQAKQNNLTVIGLTRFGPSKLKAKADFLLETSRAPEAKFRSTATSSKQAQFFIIDVLYYHYVSRHYDQMIEQIRESRQATDRFRQ</sequence>
<dbReference type="InterPro" id="IPR035472">
    <property type="entry name" value="RpiR-like_SIS"/>
</dbReference>
<dbReference type="Proteomes" id="UP000254879">
    <property type="component" value="Unassembled WGS sequence"/>
</dbReference>
<dbReference type="InterPro" id="IPR000281">
    <property type="entry name" value="HTH_RpiR"/>
</dbReference>
<evidence type="ECO:0000256" key="3">
    <source>
        <dbReference type="ARBA" id="ARBA00023163"/>
    </source>
</evidence>
<feature type="domain" description="HTH rpiR-type" evidence="4">
    <location>
        <begin position="4"/>
        <end position="80"/>
    </location>
</feature>
<evidence type="ECO:0000313" key="6">
    <source>
        <dbReference type="EMBL" id="STY43072.1"/>
    </source>
</evidence>
<dbReference type="PROSITE" id="PS51071">
    <property type="entry name" value="HTH_RPIR"/>
    <property type="match status" value="1"/>
</dbReference>
<dbReference type="Pfam" id="PF01418">
    <property type="entry name" value="HTH_6"/>
    <property type="match status" value="1"/>
</dbReference>
<keyword evidence="3" id="KW-0804">Transcription</keyword>
<dbReference type="GO" id="GO:0003700">
    <property type="term" value="F:DNA-binding transcription factor activity"/>
    <property type="evidence" value="ECO:0007669"/>
    <property type="project" value="InterPro"/>
</dbReference>
<organism evidence="6 7">
    <name type="scientific">Listeria grayi</name>
    <name type="common">Listeria murrayi</name>
    <dbReference type="NCBI Taxonomy" id="1641"/>
    <lineage>
        <taxon>Bacteria</taxon>
        <taxon>Bacillati</taxon>
        <taxon>Bacillota</taxon>
        <taxon>Bacilli</taxon>
        <taxon>Bacillales</taxon>
        <taxon>Listeriaceae</taxon>
        <taxon>Listeria</taxon>
    </lineage>
</organism>
<dbReference type="InterPro" id="IPR036388">
    <property type="entry name" value="WH-like_DNA-bd_sf"/>
</dbReference>
<dbReference type="GO" id="GO:0003677">
    <property type="term" value="F:DNA binding"/>
    <property type="evidence" value="ECO:0007669"/>
    <property type="project" value="UniProtKB-KW"/>
</dbReference>
<reference evidence="6 7" key="1">
    <citation type="submission" date="2018-06" db="EMBL/GenBank/DDBJ databases">
        <authorList>
            <consortium name="Pathogen Informatics"/>
            <person name="Doyle S."/>
        </authorList>
    </citation>
    <scope>NUCLEOTIDE SEQUENCE [LARGE SCALE GENOMIC DNA]</scope>
    <source>
        <strain evidence="7">NCTC 10815</strain>
    </source>
</reference>
<dbReference type="PANTHER" id="PTHR30514">
    <property type="entry name" value="GLUCOKINASE"/>
    <property type="match status" value="1"/>
</dbReference>
<name>A0A378MCI3_LISGR</name>
<dbReference type="SUPFAM" id="SSF46689">
    <property type="entry name" value="Homeodomain-like"/>
    <property type="match status" value="1"/>
</dbReference>